<accession>A0ABY7D815</accession>
<protein>
    <submittedName>
        <fullName evidence="1">Uncharacterized protein</fullName>
    </submittedName>
</protein>
<dbReference type="Proteomes" id="UP001164743">
    <property type="component" value="Chromosome 17A"/>
</dbReference>
<evidence type="ECO:0000313" key="1">
    <source>
        <dbReference type="EMBL" id="WAQ92797.1"/>
    </source>
</evidence>
<reference evidence="1" key="1">
    <citation type="submission" date="2022-10" db="EMBL/GenBank/DDBJ databases">
        <title>Puccinia triticina Genome sequencing and assembly.</title>
        <authorList>
            <person name="Li C."/>
        </authorList>
    </citation>
    <scope>NUCLEOTIDE SEQUENCE</scope>
    <source>
        <strain evidence="1">Pt15</strain>
    </source>
</reference>
<dbReference type="GeneID" id="77805273"/>
<proteinExistence type="predicted"/>
<dbReference type="RefSeq" id="XP_053028352.1">
    <property type="nucleotide sequence ID" value="XM_053164378.1"/>
</dbReference>
<sequence length="224" mass="24595">MAYPIRGGSINRGGMSNRMEQDQYRAAACAGLSAAIVQSRSATNGQVDRNRIGGQPYLVTSNQNDRRPLIGPVNPQTTGSFANMNHNNFENRPLRDGLNLNNGQARTILTPNPNQHAHQQAHHLDHRQQQPSTQFVFRSNNHLLAATGPYAHLQPQANNIGHPVPLPTNRLPPAMLLDIEPINQKHSGFVLANNQQRQPPFHDPISGGGKHRSATLACWAELCS</sequence>
<dbReference type="EMBL" id="CP110437">
    <property type="protein sequence ID" value="WAQ92797.1"/>
    <property type="molecule type" value="Genomic_DNA"/>
</dbReference>
<organism evidence="1 2">
    <name type="scientific">Puccinia triticina</name>
    <dbReference type="NCBI Taxonomy" id="208348"/>
    <lineage>
        <taxon>Eukaryota</taxon>
        <taxon>Fungi</taxon>
        <taxon>Dikarya</taxon>
        <taxon>Basidiomycota</taxon>
        <taxon>Pucciniomycotina</taxon>
        <taxon>Pucciniomycetes</taxon>
        <taxon>Pucciniales</taxon>
        <taxon>Pucciniaceae</taxon>
        <taxon>Puccinia</taxon>
    </lineage>
</organism>
<keyword evidence="2" id="KW-1185">Reference proteome</keyword>
<gene>
    <name evidence="1" type="ORF">PtA15_17A279</name>
</gene>
<evidence type="ECO:0000313" key="2">
    <source>
        <dbReference type="Proteomes" id="UP001164743"/>
    </source>
</evidence>
<name>A0ABY7D815_9BASI</name>